<dbReference type="InterPro" id="IPR006204">
    <property type="entry name" value="GHMP_kinase_N_dom"/>
</dbReference>
<dbReference type="Gene3D" id="3.30.230.10">
    <property type="match status" value="1"/>
</dbReference>
<dbReference type="GO" id="GO:0004335">
    <property type="term" value="F:galactokinase activity"/>
    <property type="evidence" value="ECO:0007669"/>
    <property type="project" value="UniProtKB-ARBA"/>
</dbReference>
<dbReference type="PIRSF" id="PIRSF000530">
    <property type="entry name" value="Galactokinase"/>
    <property type="match status" value="1"/>
</dbReference>
<keyword evidence="6" id="KW-0547">Nucleotide-binding</keyword>
<evidence type="ECO:0000313" key="14">
    <source>
        <dbReference type="EMBL" id="KAL3779296.1"/>
    </source>
</evidence>
<keyword evidence="15" id="KW-1185">Reference proteome</keyword>
<evidence type="ECO:0000256" key="3">
    <source>
        <dbReference type="ARBA" id="ARBA00022490"/>
    </source>
</evidence>
<keyword evidence="9" id="KW-0460">Magnesium</keyword>
<name>A0ABD3NV16_9STRA</name>
<organism evidence="14 15">
    <name type="scientific">Cyclotella atomus</name>
    <dbReference type="NCBI Taxonomy" id="382360"/>
    <lineage>
        <taxon>Eukaryota</taxon>
        <taxon>Sar</taxon>
        <taxon>Stramenopiles</taxon>
        <taxon>Ochrophyta</taxon>
        <taxon>Bacillariophyta</taxon>
        <taxon>Coscinodiscophyceae</taxon>
        <taxon>Thalassiosirophycidae</taxon>
        <taxon>Stephanodiscales</taxon>
        <taxon>Stephanodiscaceae</taxon>
        <taxon>Cyclotella</taxon>
    </lineage>
</organism>
<dbReference type="FunFam" id="3.30.70.890:FF:000001">
    <property type="entry name" value="Galactokinase"/>
    <property type="match status" value="1"/>
</dbReference>
<feature type="domain" description="Galactokinase N-terminal" evidence="13">
    <location>
        <begin position="41"/>
        <end position="89"/>
    </location>
</feature>
<evidence type="ECO:0000256" key="4">
    <source>
        <dbReference type="ARBA" id="ARBA00022679"/>
    </source>
</evidence>
<dbReference type="PANTHER" id="PTHR10457:SF7">
    <property type="entry name" value="GALACTOKINASE-RELATED"/>
    <property type="match status" value="1"/>
</dbReference>
<dbReference type="InterPro" id="IPR019741">
    <property type="entry name" value="Galactokinase_CS"/>
</dbReference>
<dbReference type="GO" id="GO:0046872">
    <property type="term" value="F:metal ion binding"/>
    <property type="evidence" value="ECO:0007669"/>
    <property type="project" value="UniProtKB-KW"/>
</dbReference>
<dbReference type="Proteomes" id="UP001530400">
    <property type="component" value="Unassembled WGS sequence"/>
</dbReference>
<evidence type="ECO:0000256" key="8">
    <source>
        <dbReference type="ARBA" id="ARBA00022840"/>
    </source>
</evidence>
<keyword evidence="3" id="KW-0963">Cytoplasm</keyword>
<evidence type="ECO:0000259" key="11">
    <source>
        <dbReference type="Pfam" id="PF00288"/>
    </source>
</evidence>
<keyword evidence="8" id="KW-0067">ATP-binding</keyword>
<keyword evidence="4" id="KW-0808">Transferase</keyword>
<gene>
    <name evidence="14" type="ORF">ACHAWO_006841</name>
</gene>
<evidence type="ECO:0000256" key="6">
    <source>
        <dbReference type="ARBA" id="ARBA00022741"/>
    </source>
</evidence>
<dbReference type="AlphaFoldDB" id="A0ABD3NV16"/>
<dbReference type="Pfam" id="PF00288">
    <property type="entry name" value="GHMP_kinases_N"/>
    <property type="match status" value="1"/>
</dbReference>
<dbReference type="PRINTS" id="PR00473">
    <property type="entry name" value="GALCTOKINASE"/>
</dbReference>
<evidence type="ECO:0000256" key="2">
    <source>
        <dbReference type="ARBA" id="ARBA00006566"/>
    </source>
</evidence>
<dbReference type="FunFam" id="3.30.230.10:FF:000017">
    <property type="entry name" value="Galactokinase"/>
    <property type="match status" value="1"/>
</dbReference>
<sequence>MLSCIPFTSIKHHSLRLSKDLTPSSTMTSNIQTLIDQAKDLFDKSYSSNPAPGSIHITTAPGRVNLIGEHTDYTGGFVLPLAIGYSTVCYGCGSIVKTKGTKCRVVSINNPRNIVEFDAIASALPSDSNKWVNYVQGVVLQYLPELKDDETFALDIAIAGDVPLGSGLSSSASLEVATAVFLESVMKEGGVDSPYMKLVERSRKKERAVRCQRAENVFCGVPCGIMDQFVSSAGCEGNLLLIDCRSLDFREVAMGESDGNKPVLVVTNSNVQHNLGDSEYPVRVQQCKDATAALSRFDSKIQTLRDATLDGIDVATSQGLLGGILLQRSRHVVGENKRTEDTAVALENGDWVKVGQLMNESHASMRDDYEVSCKEIDILVELAQSFEGVYGSRLTGGGFGGCTVTLVREDVSQALMDYLKEQYKVKTGLDCVCLKTCPSDGARVL</sequence>
<dbReference type="PRINTS" id="PR00959">
    <property type="entry name" value="MEVGALKINASE"/>
</dbReference>
<evidence type="ECO:0000259" key="13">
    <source>
        <dbReference type="Pfam" id="PF10509"/>
    </source>
</evidence>
<dbReference type="GO" id="GO:0009507">
    <property type="term" value="C:chloroplast"/>
    <property type="evidence" value="ECO:0007669"/>
    <property type="project" value="UniProtKB-SubCell"/>
</dbReference>
<dbReference type="PROSITE" id="PS00106">
    <property type="entry name" value="GALACTOKINASE"/>
    <property type="match status" value="1"/>
</dbReference>
<keyword evidence="7" id="KW-0418">Kinase</keyword>
<evidence type="ECO:0000259" key="12">
    <source>
        <dbReference type="Pfam" id="PF08544"/>
    </source>
</evidence>
<dbReference type="GO" id="GO:0005524">
    <property type="term" value="F:ATP binding"/>
    <property type="evidence" value="ECO:0007669"/>
    <property type="project" value="UniProtKB-KW"/>
</dbReference>
<accession>A0ABD3NV16</accession>
<keyword evidence="10" id="KW-0119">Carbohydrate metabolism</keyword>
<evidence type="ECO:0000256" key="9">
    <source>
        <dbReference type="ARBA" id="ARBA00022842"/>
    </source>
</evidence>
<comment type="caution">
    <text evidence="14">The sequence shown here is derived from an EMBL/GenBank/DDBJ whole genome shotgun (WGS) entry which is preliminary data.</text>
</comment>
<comment type="similarity">
    <text evidence="2">Belongs to the GHMP kinase family. GalK subfamily.</text>
</comment>
<dbReference type="InterPro" id="IPR006206">
    <property type="entry name" value="Mevalonate/galactokinase"/>
</dbReference>
<dbReference type="Pfam" id="PF08544">
    <property type="entry name" value="GHMP_kinases_C"/>
    <property type="match status" value="1"/>
</dbReference>
<dbReference type="InterPro" id="IPR020568">
    <property type="entry name" value="Ribosomal_Su5_D2-typ_SF"/>
</dbReference>
<dbReference type="InterPro" id="IPR000705">
    <property type="entry name" value="Galactokinase"/>
</dbReference>
<dbReference type="InterPro" id="IPR014721">
    <property type="entry name" value="Ribsml_uS5_D2-typ_fold_subgr"/>
</dbReference>
<dbReference type="SUPFAM" id="SSF55060">
    <property type="entry name" value="GHMP Kinase, C-terminal domain"/>
    <property type="match status" value="1"/>
</dbReference>
<dbReference type="GO" id="GO:0005996">
    <property type="term" value="P:monosaccharide metabolic process"/>
    <property type="evidence" value="ECO:0007669"/>
    <property type="project" value="UniProtKB-ARBA"/>
</dbReference>
<dbReference type="PROSITE" id="PS00627">
    <property type="entry name" value="GHMP_KINASES_ATP"/>
    <property type="match status" value="1"/>
</dbReference>
<feature type="domain" description="GHMP kinase N-terminal" evidence="11">
    <location>
        <begin position="133"/>
        <end position="234"/>
    </location>
</feature>
<dbReference type="Pfam" id="PF10509">
    <property type="entry name" value="GalKase_gal_bdg"/>
    <property type="match status" value="1"/>
</dbReference>
<keyword evidence="5" id="KW-0479">Metal-binding</keyword>
<comment type="subcellular location">
    <subcellularLocation>
        <location evidence="1">Plastid</location>
        <location evidence="1">Chloroplast</location>
    </subcellularLocation>
</comment>
<evidence type="ECO:0000256" key="1">
    <source>
        <dbReference type="ARBA" id="ARBA00004229"/>
    </source>
</evidence>
<proteinExistence type="inferred from homology"/>
<dbReference type="InterPro" id="IPR036554">
    <property type="entry name" value="GHMP_kinase_C_sf"/>
</dbReference>
<evidence type="ECO:0000313" key="15">
    <source>
        <dbReference type="Proteomes" id="UP001530400"/>
    </source>
</evidence>
<feature type="domain" description="GHMP kinase C-terminal" evidence="12">
    <location>
        <begin position="344"/>
        <end position="424"/>
    </location>
</feature>
<dbReference type="EMBL" id="JALLPJ020000940">
    <property type="protein sequence ID" value="KAL3779296.1"/>
    <property type="molecule type" value="Genomic_DNA"/>
</dbReference>
<dbReference type="PANTHER" id="PTHR10457">
    <property type="entry name" value="MEVALONATE KINASE/GALACTOKINASE"/>
    <property type="match status" value="1"/>
</dbReference>
<reference evidence="14 15" key="1">
    <citation type="submission" date="2024-10" db="EMBL/GenBank/DDBJ databases">
        <title>Updated reference genomes for cyclostephanoid diatoms.</title>
        <authorList>
            <person name="Roberts W.R."/>
            <person name="Alverson A.J."/>
        </authorList>
    </citation>
    <scope>NUCLEOTIDE SEQUENCE [LARGE SCALE GENOMIC DNA]</scope>
    <source>
        <strain evidence="14 15">AJA010-31</strain>
    </source>
</reference>
<dbReference type="InterPro" id="IPR013750">
    <property type="entry name" value="GHMP_kinase_C_dom"/>
</dbReference>
<evidence type="ECO:0000256" key="5">
    <source>
        <dbReference type="ARBA" id="ARBA00022723"/>
    </source>
</evidence>
<evidence type="ECO:0008006" key="16">
    <source>
        <dbReference type="Google" id="ProtNLM"/>
    </source>
</evidence>
<evidence type="ECO:0000256" key="10">
    <source>
        <dbReference type="ARBA" id="ARBA00023277"/>
    </source>
</evidence>
<dbReference type="NCBIfam" id="TIGR00131">
    <property type="entry name" value="gal_kin"/>
    <property type="match status" value="1"/>
</dbReference>
<evidence type="ECO:0000256" key="7">
    <source>
        <dbReference type="ARBA" id="ARBA00022777"/>
    </source>
</evidence>
<dbReference type="SUPFAM" id="SSF54211">
    <property type="entry name" value="Ribosomal protein S5 domain 2-like"/>
    <property type="match status" value="1"/>
</dbReference>
<dbReference type="Gene3D" id="3.30.70.890">
    <property type="entry name" value="GHMP kinase, C-terminal domain"/>
    <property type="match status" value="1"/>
</dbReference>
<dbReference type="InterPro" id="IPR019539">
    <property type="entry name" value="GalKase_N"/>
</dbReference>
<dbReference type="InterPro" id="IPR006203">
    <property type="entry name" value="GHMP_knse_ATP-bd_CS"/>
</dbReference>
<protein>
    <recommendedName>
        <fullName evidence="16">Galactokinase</fullName>
    </recommendedName>
</protein>